<dbReference type="EMBL" id="FOBM01000003">
    <property type="protein sequence ID" value="SEM14391.1"/>
    <property type="molecule type" value="Genomic_DNA"/>
</dbReference>
<evidence type="ECO:0000313" key="8">
    <source>
        <dbReference type="Proteomes" id="UP000249013"/>
    </source>
</evidence>
<reference evidence="3 6" key="2">
    <citation type="submission" date="2014-05" db="EMBL/GenBank/DDBJ databases">
        <title>Genome sequence of Streptococcus gallolyticus.</title>
        <authorList>
            <person name="Del Campo R."/>
        </authorList>
    </citation>
    <scope>NUCLEOTIDE SEQUENCE [LARGE SCALE GENOMIC DNA]</scope>
    <source>
        <strain evidence="3 6">LMG17956</strain>
    </source>
</reference>
<dbReference type="PANTHER" id="PTHR33279:SF6">
    <property type="entry name" value="SULFUR CARRIER PROTEIN YEDF-RELATED"/>
    <property type="match status" value="1"/>
</dbReference>
<dbReference type="Proteomes" id="UP000249013">
    <property type="component" value="Chromosome 1"/>
</dbReference>
<dbReference type="EMBL" id="LS483409">
    <property type="protein sequence ID" value="SQG78395.1"/>
    <property type="molecule type" value="Genomic_DNA"/>
</dbReference>
<evidence type="ECO:0000313" key="4">
    <source>
        <dbReference type="EMBL" id="SEM14391.1"/>
    </source>
</evidence>
<dbReference type="InterPro" id="IPR001455">
    <property type="entry name" value="TusA-like"/>
</dbReference>
<dbReference type="OMA" id="SWTITVQ"/>
<evidence type="ECO:0000313" key="3">
    <source>
        <dbReference type="EMBL" id="CDO16986.1"/>
    </source>
</evidence>
<proteinExistence type="inferred from homology"/>
<dbReference type="PANTHER" id="PTHR33279">
    <property type="entry name" value="SULFUR CARRIER PROTEIN YEDF-RELATED"/>
    <property type="match status" value="1"/>
</dbReference>
<keyword evidence="4" id="KW-0808">Transferase</keyword>
<feature type="domain" description="UPF0033" evidence="2">
    <location>
        <begin position="6"/>
        <end position="30"/>
    </location>
</feature>
<dbReference type="PROSITE" id="PS01148">
    <property type="entry name" value="UPF0033"/>
    <property type="match status" value="1"/>
</dbReference>
<evidence type="ECO:0000259" key="2">
    <source>
        <dbReference type="PROSITE" id="PS01148"/>
    </source>
</evidence>
<sequence length="75" mass="8384">MAVVELETGGLVCPFPLIDAKNKMKELSIGDELLIKFDCTQATESIPNWAAENNYPVTRFEQVGQASWEIVVQKQ</sequence>
<reference evidence="5 8" key="4">
    <citation type="submission" date="2018-06" db="EMBL/GenBank/DDBJ databases">
        <authorList>
            <consortium name="Pathogen Informatics"/>
            <person name="Doyle S."/>
        </authorList>
    </citation>
    <scope>NUCLEOTIDE SEQUENCE [LARGE SCALE GENOMIC DNA]</scope>
    <source>
        <strain evidence="5 8">NCTC13773</strain>
    </source>
</reference>
<dbReference type="Proteomes" id="UP000182764">
    <property type="component" value="Unassembled WGS sequence"/>
</dbReference>
<dbReference type="GO" id="GO:0016740">
    <property type="term" value="F:transferase activity"/>
    <property type="evidence" value="ECO:0007669"/>
    <property type="project" value="UniProtKB-KW"/>
</dbReference>
<comment type="similarity">
    <text evidence="1">Belongs to the sulfur carrier protein TusA family.</text>
</comment>
<evidence type="ECO:0000256" key="1">
    <source>
        <dbReference type="ARBA" id="ARBA00008984"/>
    </source>
</evidence>
<organism evidence="3 6">
    <name type="scientific">Streptococcus gallolyticus</name>
    <dbReference type="NCBI Taxonomy" id="315405"/>
    <lineage>
        <taxon>Bacteria</taxon>
        <taxon>Bacillati</taxon>
        <taxon>Bacillota</taxon>
        <taxon>Bacilli</taxon>
        <taxon>Lactobacillales</taxon>
        <taxon>Streptococcaceae</taxon>
        <taxon>Streptococcus</taxon>
    </lineage>
</organism>
<dbReference type="CDD" id="cd00291">
    <property type="entry name" value="SirA_YedF_YeeD"/>
    <property type="match status" value="1"/>
</dbReference>
<accession>A0A060RJ44</accession>
<dbReference type="GeneID" id="57921160"/>
<reference evidence="3 6" key="1">
    <citation type="submission" date="2014-02" db="EMBL/GenBank/DDBJ databases">
        <authorList>
            <person name="Manrique M."/>
        </authorList>
    </citation>
    <scope>NUCLEOTIDE SEQUENCE [LARGE SCALE GENOMIC DNA]</scope>
    <source>
        <strain evidence="3 6">LMG17956</strain>
    </source>
</reference>
<dbReference type="EMBL" id="CCBC010000035">
    <property type="protein sequence ID" value="CDO16986.1"/>
    <property type="molecule type" value="Genomic_DNA"/>
</dbReference>
<evidence type="ECO:0000313" key="5">
    <source>
        <dbReference type="EMBL" id="SQG78395.1"/>
    </source>
</evidence>
<dbReference type="AlphaFoldDB" id="A0A060RJ44"/>
<reference evidence="4 7" key="3">
    <citation type="submission" date="2016-10" db="EMBL/GenBank/DDBJ databases">
        <authorList>
            <person name="de Groot N.N."/>
        </authorList>
    </citation>
    <scope>NUCLEOTIDE SEQUENCE [LARGE SCALE GENOMIC DNA]</scope>
    <source>
        <strain evidence="4 7">VTM1R29</strain>
    </source>
</reference>
<evidence type="ECO:0000313" key="6">
    <source>
        <dbReference type="Proteomes" id="UP000027584"/>
    </source>
</evidence>
<dbReference type="InterPro" id="IPR036868">
    <property type="entry name" value="TusA-like_sf"/>
</dbReference>
<gene>
    <name evidence="5" type="primary">yeeD</name>
    <name evidence="3" type="ORF">BN963_SGAL_00165</name>
    <name evidence="5" type="ORF">NCTC13773_00158</name>
    <name evidence="4" type="ORF">SAMN04487839_10358</name>
</gene>
<dbReference type="Proteomes" id="UP000027584">
    <property type="component" value="Unassembled WGS sequence"/>
</dbReference>
<dbReference type="Gene3D" id="3.30.110.40">
    <property type="entry name" value="TusA-like domain"/>
    <property type="match status" value="1"/>
</dbReference>
<dbReference type="Pfam" id="PF01206">
    <property type="entry name" value="TusA"/>
    <property type="match status" value="1"/>
</dbReference>
<dbReference type="SUPFAM" id="SSF64307">
    <property type="entry name" value="SirA-like"/>
    <property type="match status" value="1"/>
</dbReference>
<protein>
    <submittedName>
        <fullName evidence="5">SirA-like family protein</fullName>
    </submittedName>
    <submittedName>
        <fullName evidence="4">TusA-related sulfurtransferase</fullName>
    </submittedName>
</protein>
<dbReference type="RefSeq" id="WP_009853252.1">
    <property type="nucleotide sequence ID" value="NZ_CP054015.1"/>
</dbReference>
<name>A0A060RJ44_9STRE</name>
<evidence type="ECO:0000313" key="7">
    <source>
        <dbReference type="Proteomes" id="UP000182764"/>
    </source>
</evidence>